<dbReference type="InterPro" id="IPR011576">
    <property type="entry name" value="Pyridox_Oxase_N"/>
</dbReference>
<organism evidence="2 3">
    <name type="scientific">Proteiniborus ethanoligenes</name>
    <dbReference type="NCBI Taxonomy" id="415015"/>
    <lineage>
        <taxon>Bacteria</taxon>
        <taxon>Bacillati</taxon>
        <taxon>Bacillota</taxon>
        <taxon>Clostridia</taxon>
        <taxon>Eubacteriales</taxon>
        <taxon>Proteiniborus</taxon>
    </lineage>
</organism>
<evidence type="ECO:0000313" key="2">
    <source>
        <dbReference type="EMBL" id="SDY97968.1"/>
    </source>
</evidence>
<sequence>MEKRLSTTELKQNIKSFLNENNLASLATCGNNIPRCSPVQYFTGNDLDIYVISAGGDKFNNIQDNPNVCLLVNTEYLDYKKIKGVQIFGQAHTSLKHSDLIDEAKRYAPHKQLLAIQKDWINIIKIVPEEIVYLDALNGDRTKQILKNDQVIEKQDKILSIH</sequence>
<name>A0A1H3PA75_9FIRM</name>
<protein>
    <submittedName>
        <fullName evidence="2">Pyridoxamine 5'-phosphate oxidase</fullName>
    </submittedName>
</protein>
<dbReference type="STRING" id="415015.SAMN05660462_01434"/>
<feature type="domain" description="Pyridoxamine 5'-phosphate oxidase N-terminal" evidence="1">
    <location>
        <begin position="10"/>
        <end position="108"/>
    </location>
</feature>
<proteinExistence type="predicted"/>
<gene>
    <name evidence="2" type="ORF">SAMN05660462_01434</name>
</gene>
<dbReference type="SUPFAM" id="SSF50475">
    <property type="entry name" value="FMN-binding split barrel"/>
    <property type="match status" value="1"/>
</dbReference>
<dbReference type="AlphaFoldDB" id="A0A1H3PA75"/>
<dbReference type="Proteomes" id="UP000198625">
    <property type="component" value="Unassembled WGS sequence"/>
</dbReference>
<dbReference type="Gene3D" id="2.30.110.10">
    <property type="entry name" value="Electron Transport, Fmn-binding Protein, Chain A"/>
    <property type="match status" value="1"/>
</dbReference>
<evidence type="ECO:0000313" key="3">
    <source>
        <dbReference type="Proteomes" id="UP000198625"/>
    </source>
</evidence>
<dbReference type="OrthoDB" id="3255142at2"/>
<dbReference type="EMBL" id="FNQE01000013">
    <property type="protein sequence ID" value="SDY97968.1"/>
    <property type="molecule type" value="Genomic_DNA"/>
</dbReference>
<dbReference type="Pfam" id="PF01243">
    <property type="entry name" value="PNPOx_N"/>
    <property type="match status" value="1"/>
</dbReference>
<evidence type="ECO:0000259" key="1">
    <source>
        <dbReference type="Pfam" id="PF01243"/>
    </source>
</evidence>
<keyword evidence="3" id="KW-1185">Reference proteome</keyword>
<accession>A0A1H3PA75</accession>
<dbReference type="InterPro" id="IPR012349">
    <property type="entry name" value="Split_barrel_FMN-bd"/>
</dbReference>
<reference evidence="2 3" key="1">
    <citation type="submission" date="2016-10" db="EMBL/GenBank/DDBJ databases">
        <authorList>
            <person name="de Groot N.N."/>
        </authorList>
    </citation>
    <scope>NUCLEOTIDE SEQUENCE [LARGE SCALE GENOMIC DNA]</scope>
    <source>
        <strain evidence="2 3">DSM 21650</strain>
    </source>
</reference>
<dbReference type="RefSeq" id="WP_091729181.1">
    <property type="nucleotide sequence ID" value="NZ_FNQE01000013.1"/>
</dbReference>